<keyword evidence="4" id="KW-1185">Reference proteome</keyword>
<dbReference type="GO" id="GO:0003677">
    <property type="term" value="F:DNA binding"/>
    <property type="evidence" value="ECO:0007669"/>
    <property type="project" value="InterPro"/>
</dbReference>
<evidence type="ECO:0000313" key="4">
    <source>
        <dbReference type="Proteomes" id="UP000797356"/>
    </source>
</evidence>
<evidence type="ECO:0000259" key="2">
    <source>
        <dbReference type="Pfam" id="PF07460"/>
    </source>
</evidence>
<sequence length="378" mass="43035">MPANVQMSSFNATRALFHAHSFPKEYSVGALQLVKDEESSKLNSLQLTTESSTEQYKTEKISADRDGECQLHDLDDVKYKEADSAFDYGKSTSNTWDKEIQRRRKIGLANKGRTPWNKGKKHSEETRELIKKRTIEALRNPKVKKKMSEYPHSHSDQSKARISSGLKKSWEKRLKHRRSQENCCIIWSGSIAEAARKGGYDQQELNWDSYEKIKADIESQHIQQKAEKARAREIAKLRAVRVSQIRVENVAGLAKQRNNNEKKAEAKKVEASSWKRSEDEKKKTALSKGFKLKARLIKFHHGKKKLGGFIGLQSKKIGEPEPLTEKWDLEVIKAERMRRKISLADQIQAVKSRKAKCTTEGVPASASFDPSVEDKAGS</sequence>
<feature type="region of interest" description="Disordered" evidence="1">
    <location>
        <begin position="145"/>
        <end position="164"/>
    </location>
</feature>
<proteinExistence type="predicted"/>
<accession>A0A8K0ITZ9</accession>
<organism evidence="3 4">
    <name type="scientific">Cocos nucifera</name>
    <name type="common">Coconut palm</name>
    <dbReference type="NCBI Taxonomy" id="13894"/>
    <lineage>
        <taxon>Eukaryota</taxon>
        <taxon>Viridiplantae</taxon>
        <taxon>Streptophyta</taxon>
        <taxon>Embryophyta</taxon>
        <taxon>Tracheophyta</taxon>
        <taxon>Spermatophyta</taxon>
        <taxon>Magnoliopsida</taxon>
        <taxon>Liliopsida</taxon>
        <taxon>Arecaceae</taxon>
        <taxon>Arecoideae</taxon>
        <taxon>Cocoseae</taxon>
        <taxon>Attaleinae</taxon>
        <taxon>Cocos</taxon>
    </lineage>
</organism>
<comment type="caution">
    <text evidence="3">The sequence shown here is derived from an EMBL/GenBank/DDBJ whole genome shotgun (WGS) entry which is preliminary data.</text>
</comment>
<dbReference type="InterPro" id="IPR003611">
    <property type="entry name" value="NUMOD3"/>
</dbReference>
<dbReference type="Pfam" id="PF07460">
    <property type="entry name" value="NUMOD3"/>
    <property type="match status" value="1"/>
</dbReference>
<feature type="region of interest" description="Disordered" evidence="1">
    <location>
        <begin position="356"/>
        <end position="378"/>
    </location>
</feature>
<reference evidence="3" key="1">
    <citation type="journal article" date="2017" name="Gigascience">
        <title>The genome draft of coconut (Cocos nucifera).</title>
        <authorList>
            <person name="Xiao Y."/>
            <person name="Xu P."/>
            <person name="Fan H."/>
            <person name="Baudouin L."/>
            <person name="Xia W."/>
            <person name="Bocs S."/>
            <person name="Xu J."/>
            <person name="Li Q."/>
            <person name="Guo A."/>
            <person name="Zhou L."/>
            <person name="Li J."/>
            <person name="Wu Y."/>
            <person name="Ma Z."/>
            <person name="Armero A."/>
            <person name="Issali A.E."/>
            <person name="Liu N."/>
            <person name="Peng M."/>
            <person name="Yang Y."/>
        </authorList>
    </citation>
    <scope>NUCLEOTIDE SEQUENCE</scope>
    <source>
        <tissue evidence="3">Spear leaf of Hainan Tall coconut</tissue>
    </source>
</reference>
<name>A0A8K0ITZ9_COCNU</name>
<evidence type="ECO:0000256" key="1">
    <source>
        <dbReference type="SAM" id="MobiDB-lite"/>
    </source>
</evidence>
<dbReference type="OrthoDB" id="6013at2759"/>
<feature type="domain" description="Nuclease associated modular" evidence="2">
    <location>
        <begin position="103"/>
        <end position="130"/>
    </location>
</feature>
<dbReference type="PANTHER" id="PTHR34199:SF1">
    <property type="entry name" value="HISTONE-LYSINE N-METHYLTRANSFERASE, H3 LYSINE-79 SPECIFIC-LIKE PROTEIN"/>
    <property type="match status" value="1"/>
</dbReference>
<evidence type="ECO:0000313" key="3">
    <source>
        <dbReference type="EMBL" id="KAG1367682.1"/>
    </source>
</evidence>
<reference evidence="3" key="2">
    <citation type="submission" date="2019-07" db="EMBL/GenBank/DDBJ databases">
        <authorList>
            <person name="Yang Y."/>
            <person name="Bocs S."/>
            <person name="Baudouin L."/>
        </authorList>
    </citation>
    <scope>NUCLEOTIDE SEQUENCE</scope>
    <source>
        <tissue evidence="3">Spear leaf of Hainan Tall coconut</tissue>
    </source>
</reference>
<dbReference type="PANTHER" id="PTHR34199">
    <property type="entry name" value="NUMOD3 MOTIF FAMILY PROTEIN, EXPRESSED"/>
    <property type="match status" value="1"/>
</dbReference>
<dbReference type="Proteomes" id="UP000797356">
    <property type="component" value="Chromosome 14"/>
</dbReference>
<protein>
    <recommendedName>
        <fullName evidence="2">Nuclease associated modular domain-containing protein</fullName>
    </recommendedName>
</protein>
<dbReference type="AlphaFoldDB" id="A0A8K0ITZ9"/>
<dbReference type="EMBL" id="CM017885">
    <property type="protein sequence ID" value="KAG1367682.1"/>
    <property type="molecule type" value="Genomic_DNA"/>
</dbReference>
<gene>
    <name evidence="3" type="ORF">COCNU_14G001500</name>
</gene>
<feature type="compositionally biased region" description="Basic and acidic residues" evidence="1">
    <location>
        <begin position="146"/>
        <end position="159"/>
    </location>
</feature>